<keyword evidence="2" id="KW-1185">Reference proteome</keyword>
<dbReference type="EMBL" id="JAHRIQ010026364">
    <property type="protein sequence ID" value="MEQ2230100.1"/>
    <property type="molecule type" value="Genomic_DNA"/>
</dbReference>
<evidence type="ECO:0000313" key="1">
    <source>
        <dbReference type="EMBL" id="MEQ2230100.1"/>
    </source>
</evidence>
<name>A0ABV0TB24_9TELE</name>
<organism evidence="1 2">
    <name type="scientific">Ilyodon furcidens</name>
    <name type="common">goldbreast splitfin</name>
    <dbReference type="NCBI Taxonomy" id="33524"/>
    <lineage>
        <taxon>Eukaryota</taxon>
        <taxon>Metazoa</taxon>
        <taxon>Chordata</taxon>
        <taxon>Craniata</taxon>
        <taxon>Vertebrata</taxon>
        <taxon>Euteleostomi</taxon>
        <taxon>Actinopterygii</taxon>
        <taxon>Neopterygii</taxon>
        <taxon>Teleostei</taxon>
        <taxon>Neoteleostei</taxon>
        <taxon>Acanthomorphata</taxon>
        <taxon>Ovalentaria</taxon>
        <taxon>Atherinomorphae</taxon>
        <taxon>Cyprinodontiformes</taxon>
        <taxon>Goodeidae</taxon>
        <taxon>Ilyodon</taxon>
    </lineage>
</organism>
<comment type="caution">
    <text evidence="1">The sequence shown here is derived from an EMBL/GenBank/DDBJ whole genome shotgun (WGS) entry which is preliminary data.</text>
</comment>
<sequence>MFLRNIYHCQTMLRHLGIVTCFLTLSAADMSWGRSVLSECFSSLLILPTCLSVMFWSDRPFEEEVKIRMIARRSSNLKKSGAHHRRFIIKIPVESKKQVMNNKDLIVRMS</sequence>
<accession>A0ABV0TB24</accession>
<protein>
    <submittedName>
        <fullName evidence="1">Uncharacterized protein</fullName>
    </submittedName>
</protein>
<evidence type="ECO:0000313" key="2">
    <source>
        <dbReference type="Proteomes" id="UP001482620"/>
    </source>
</evidence>
<gene>
    <name evidence="1" type="ORF">ILYODFUR_025814</name>
</gene>
<proteinExistence type="predicted"/>
<dbReference type="Proteomes" id="UP001482620">
    <property type="component" value="Unassembled WGS sequence"/>
</dbReference>
<reference evidence="1 2" key="1">
    <citation type="submission" date="2021-06" db="EMBL/GenBank/DDBJ databases">
        <authorList>
            <person name="Palmer J.M."/>
        </authorList>
    </citation>
    <scope>NUCLEOTIDE SEQUENCE [LARGE SCALE GENOMIC DNA]</scope>
    <source>
        <strain evidence="2">if_2019</strain>
        <tissue evidence="1">Muscle</tissue>
    </source>
</reference>